<dbReference type="EMBL" id="UAQE01000001">
    <property type="protein sequence ID" value="SPU00748.1"/>
    <property type="molecule type" value="Genomic_DNA"/>
</dbReference>
<organism evidence="2 3">
    <name type="scientific">Lysinibacillus capsici</name>
    <dbReference type="NCBI Taxonomy" id="2115968"/>
    <lineage>
        <taxon>Bacteria</taxon>
        <taxon>Bacillati</taxon>
        <taxon>Bacillota</taxon>
        <taxon>Bacilli</taxon>
        <taxon>Bacillales</taxon>
        <taxon>Bacillaceae</taxon>
        <taxon>Lysinibacillus</taxon>
    </lineage>
</organism>
<dbReference type="RefSeq" id="WP_112117881.1">
    <property type="nucleotide sequence ID" value="NZ_JBFRXT010000002.1"/>
</dbReference>
<evidence type="ECO:0000313" key="3">
    <source>
        <dbReference type="Proteomes" id="UP000251431"/>
    </source>
</evidence>
<name>A0A2X0Y3Y9_9BACI</name>
<sequence length="111" mass="12367">MKKFKKIILASALALSSLAFVPVSENQQASAAPIDWAKECKNSDTCDNYINYYMRVNQELFGGYSRLEIKSGSGIVSITPSGYLKANKRGTAVVYAYDRNDRYSIIEVVIQ</sequence>
<keyword evidence="1" id="KW-0732">Signal</keyword>
<reference evidence="2 3" key="1">
    <citation type="submission" date="2018-06" db="EMBL/GenBank/DDBJ databases">
        <authorList>
            <consortium name="Pathogen Informatics"/>
            <person name="Doyle S."/>
        </authorList>
    </citation>
    <scope>NUCLEOTIDE SEQUENCE [LARGE SCALE GENOMIC DNA]</scope>
    <source>
        <strain evidence="2 3">NCTC7582</strain>
    </source>
</reference>
<feature type="chain" id="PRO_5039713118" description="Group-specific protein" evidence="1">
    <location>
        <begin position="22"/>
        <end position="111"/>
    </location>
</feature>
<evidence type="ECO:0000256" key="1">
    <source>
        <dbReference type="SAM" id="SignalP"/>
    </source>
</evidence>
<dbReference type="Proteomes" id="UP000251431">
    <property type="component" value="Unassembled WGS sequence"/>
</dbReference>
<feature type="signal peptide" evidence="1">
    <location>
        <begin position="1"/>
        <end position="21"/>
    </location>
</feature>
<gene>
    <name evidence="2" type="ORF">NCTC7582_03547</name>
</gene>
<dbReference type="AlphaFoldDB" id="A0A2X0Y3Y9"/>
<protein>
    <recommendedName>
        <fullName evidence="4">Group-specific protein</fullName>
    </recommendedName>
</protein>
<accession>A0A2X0Y3Y9</accession>
<evidence type="ECO:0008006" key="4">
    <source>
        <dbReference type="Google" id="ProtNLM"/>
    </source>
</evidence>
<proteinExistence type="predicted"/>
<evidence type="ECO:0000313" key="2">
    <source>
        <dbReference type="EMBL" id="SPU00748.1"/>
    </source>
</evidence>